<reference evidence="3 4" key="1">
    <citation type="journal article" date="2021" name="ACS Chem. Biol.">
        <title>Genomic-Led Discovery of a Novel Glycopeptide Antibiotic by Nonomuraea coxensis DSM 45129.</title>
        <authorList>
            <person name="Yushchuk O."/>
            <person name="Vior N.M."/>
            <person name="Andreo-Vidal A."/>
            <person name="Berini F."/>
            <person name="Ruckert C."/>
            <person name="Busche T."/>
            <person name="Binda E."/>
            <person name="Kalinowski J."/>
            <person name="Truman A.W."/>
            <person name="Marinelli F."/>
        </authorList>
    </citation>
    <scope>NUCLEOTIDE SEQUENCE [LARGE SCALE GENOMIC DNA]</scope>
    <source>
        <strain evidence="3 4">DSM 45129</strain>
    </source>
</reference>
<keyword evidence="2" id="KW-1133">Transmembrane helix</keyword>
<dbReference type="Proteomes" id="UP000824681">
    <property type="component" value="Chromosome"/>
</dbReference>
<gene>
    <name evidence="3" type="primary">mviN3</name>
    <name evidence="3" type="ORF">Nocox_42415</name>
</gene>
<evidence type="ECO:0000313" key="4">
    <source>
        <dbReference type="Proteomes" id="UP000824681"/>
    </source>
</evidence>
<name>A0ABX8UEL8_9ACTN</name>
<evidence type="ECO:0000256" key="1">
    <source>
        <dbReference type="SAM" id="MobiDB-lite"/>
    </source>
</evidence>
<dbReference type="InterPro" id="IPR011009">
    <property type="entry name" value="Kinase-like_dom_sf"/>
</dbReference>
<evidence type="ECO:0000313" key="3">
    <source>
        <dbReference type="EMBL" id="QYC46020.1"/>
    </source>
</evidence>
<keyword evidence="2" id="KW-0472">Membrane</keyword>
<dbReference type="Gene3D" id="3.30.200.20">
    <property type="entry name" value="Phosphorylase Kinase, domain 1"/>
    <property type="match status" value="1"/>
</dbReference>
<feature type="compositionally biased region" description="Low complexity" evidence="1">
    <location>
        <begin position="340"/>
        <end position="357"/>
    </location>
</feature>
<dbReference type="Gene3D" id="1.10.510.10">
    <property type="entry name" value="Transferase(Phosphotransferase) domain 1"/>
    <property type="match status" value="1"/>
</dbReference>
<sequence>MSTSAVAPGTRLAERFRLEDRVSESDGATLWKAIDEILARPVAVHTFAPDFPRVHEVVTAARAASRLTDPRLTQVFDAAEDDKHAYVVSEWVTGETLTDLLANGPLEPERAAGLVAEAAEALAHAHEARLYHLCLRPAHLVWTTGNTVKVLGVAVDAAMYGLTTDQPALDDAEGLGRLLYAGLTGHWPGDEEEGGLPAAPMTDGHFCTPRQVTAGVPGYLDTVTVRACLPESRKGQGALSSPAEITEALAGVARPMPIPIPYPSTPAVASASHTEGLDVSHRTQATSVAPPPMPRRQQGGGGSALNRVLMTIVVLLVIAAVGVGAWTIGRSLGSGTEPEAQQTTPSATNSSSAPAQTVKPAKAKGFDPLGDGDEKSDKAGLAIDGKPSTYWETEGYTSAELGNLKKGVGLLLDMGKSVQVSDVVATLAGNSGASVELRVGDAPDLGSLKTVATAKDASGKTTLKPDQAASGQYVLIWFTRVPADAGKFHGTIYEVVVHSPGSA</sequence>
<protein>
    <submittedName>
        <fullName evidence="3">Peptidoglycan biosynthesis protein MviN</fullName>
    </submittedName>
</protein>
<dbReference type="SUPFAM" id="SSF56112">
    <property type="entry name" value="Protein kinase-like (PK-like)"/>
    <property type="match status" value="1"/>
</dbReference>
<feature type="transmembrane region" description="Helical" evidence="2">
    <location>
        <begin position="304"/>
        <end position="328"/>
    </location>
</feature>
<accession>A0ABX8UEL8</accession>
<evidence type="ECO:0000256" key="2">
    <source>
        <dbReference type="SAM" id="Phobius"/>
    </source>
</evidence>
<dbReference type="EMBL" id="CP068985">
    <property type="protein sequence ID" value="QYC46020.1"/>
    <property type="molecule type" value="Genomic_DNA"/>
</dbReference>
<dbReference type="RefSeq" id="WP_020543065.1">
    <property type="nucleotide sequence ID" value="NZ_CP068985.1"/>
</dbReference>
<dbReference type="CDD" id="cd13973">
    <property type="entry name" value="PK_MviN-like"/>
    <property type="match status" value="1"/>
</dbReference>
<feature type="region of interest" description="Disordered" evidence="1">
    <location>
        <begin position="264"/>
        <end position="301"/>
    </location>
</feature>
<feature type="region of interest" description="Disordered" evidence="1">
    <location>
        <begin position="334"/>
        <end position="381"/>
    </location>
</feature>
<keyword evidence="4" id="KW-1185">Reference proteome</keyword>
<dbReference type="InterPro" id="IPR008979">
    <property type="entry name" value="Galactose-bd-like_sf"/>
</dbReference>
<organism evidence="3 4">
    <name type="scientific">Nonomuraea coxensis DSM 45129</name>
    <dbReference type="NCBI Taxonomy" id="1122611"/>
    <lineage>
        <taxon>Bacteria</taxon>
        <taxon>Bacillati</taxon>
        <taxon>Actinomycetota</taxon>
        <taxon>Actinomycetes</taxon>
        <taxon>Streptosporangiales</taxon>
        <taxon>Streptosporangiaceae</taxon>
        <taxon>Nonomuraea</taxon>
    </lineage>
</organism>
<dbReference type="Gene3D" id="2.60.120.260">
    <property type="entry name" value="Galactose-binding domain-like"/>
    <property type="match status" value="1"/>
</dbReference>
<dbReference type="SUPFAM" id="SSF49785">
    <property type="entry name" value="Galactose-binding domain-like"/>
    <property type="match status" value="1"/>
</dbReference>
<keyword evidence="2" id="KW-0812">Transmembrane</keyword>
<proteinExistence type="predicted"/>